<keyword evidence="2" id="KW-1185">Reference proteome</keyword>
<dbReference type="OrthoDB" id="3538597at2759"/>
<dbReference type="Proteomes" id="UP001149165">
    <property type="component" value="Unassembled WGS sequence"/>
</dbReference>
<reference evidence="1" key="2">
    <citation type="journal article" date="2023" name="IMA Fungus">
        <title>Comparative genomic study of the Penicillium genus elucidates a diverse pangenome and 15 lateral gene transfer events.</title>
        <authorList>
            <person name="Petersen C."/>
            <person name="Sorensen T."/>
            <person name="Nielsen M.R."/>
            <person name="Sondergaard T.E."/>
            <person name="Sorensen J.L."/>
            <person name="Fitzpatrick D.A."/>
            <person name="Frisvad J.C."/>
            <person name="Nielsen K.L."/>
        </authorList>
    </citation>
    <scope>NUCLEOTIDE SEQUENCE</scope>
    <source>
        <strain evidence="1">IBT 30069</strain>
    </source>
</reference>
<gene>
    <name evidence="1" type="ORF">N7456_012017</name>
</gene>
<reference evidence="1" key="1">
    <citation type="submission" date="2022-11" db="EMBL/GenBank/DDBJ databases">
        <authorList>
            <person name="Petersen C."/>
        </authorList>
    </citation>
    <scope>NUCLEOTIDE SEQUENCE</scope>
    <source>
        <strain evidence="1">IBT 30069</strain>
    </source>
</reference>
<protein>
    <submittedName>
        <fullName evidence="1">Uncharacterized protein</fullName>
    </submittedName>
</protein>
<evidence type="ECO:0000313" key="1">
    <source>
        <dbReference type="EMBL" id="KAJ5088401.1"/>
    </source>
</evidence>
<comment type="caution">
    <text evidence="1">The sequence shown here is derived from an EMBL/GenBank/DDBJ whole genome shotgun (WGS) entry which is preliminary data.</text>
</comment>
<accession>A0A9W9EUZ2</accession>
<sequence>MNPAEFTWRSNEARRRGIRFLSPNELGQRPNPHEERFAHITELGNKSCDSFLQTISPNFSTKPWRTELPKRAERLSKLADRCYHEDDGNESGWRFKVENEIMYRFTVEVTWVWDSEIPAATTGLNEAREMLEHRRRNRQPCRCPKNWGDDFDREINVLFSDRAEARIKHIPALQIPSQRPRKSELMDRIYGLRQTENFRFILDSSDKRYIETSNIPLRESIKCSPLELRGGEPLLFPFLIVEAKSSKGRSRAETHMQSAFCIQQVLKIQRDLVIAAGNEIQWETEPLIWYIATRGEQWDVYAGFIEDDQNTTQYYHSSWQIYGVGTYAIEIQLYSSC</sequence>
<dbReference type="EMBL" id="JAPQKH010000007">
    <property type="protein sequence ID" value="KAJ5088401.1"/>
    <property type="molecule type" value="Genomic_DNA"/>
</dbReference>
<name>A0A9W9EUZ2_9EURO</name>
<evidence type="ECO:0000313" key="2">
    <source>
        <dbReference type="Proteomes" id="UP001149165"/>
    </source>
</evidence>
<organism evidence="1 2">
    <name type="scientific">Penicillium angulare</name>
    <dbReference type="NCBI Taxonomy" id="116970"/>
    <lineage>
        <taxon>Eukaryota</taxon>
        <taxon>Fungi</taxon>
        <taxon>Dikarya</taxon>
        <taxon>Ascomycota</taxon>
        <taxon>Pezizomycotina</taxon>
        <taxon>Eurotiomycetes</taxon>
        <taxon>Eurotiomycetidae</taxon>
        <taxon>Eurotiales</taxon>
        <taxon>Aspergillaceae</taxon>
        <taxon>Penicillium</taxon>
    </lineage>
</organism>
<proteinExistence type="predicted"/>
<dbReference type="AlphaFoldDB" id="A0A9W9EUZ2"/>